<keyword evidence="1" id="KW-0812">Transmembrane</keyword>
<accession>A0ABV1DFQ8</accession>
<evidence type="ECO:0000313" key="3">
    <source>
        <dbReference type="Proteomes" id="UP001454086"/>
    </source>
</evidence>
<dbReference type="RefSeq" id="WP_008716321.1">
    <property type="nucleotide sequence ID" value="NZ_JAJFDX010000005.1"/>
</dbReference>
<name>A0ABV1DFQ8_9FIRM</name>
<sequence length="57" mass="6333">MKEEIKRIVIALMIFAVVFWGSPYLMGSGVYDINARATELLASVLAAGCYWIGSNRH</sequence>
<dbReference type="EMBL" id="JBBMFM010000296">
    <property type="protein sequence ID" value="MEQ2429193.1"/>
    <property type="molecule type" value="Genomic_DNA"/>
</dbReference>
<comment type="caution">
    <text evidence="2">The sequence shown here is derived from an EMBL/GenBank/DDBJ whole genome shotgun (WGS) entry which is preliminary data.</text>
</comment>
<proteinExistence type="predicted"/>
<evidence type="ECO:0008006" key="4">
    <source>
        <dbReference type="Google" id="ProtNLM"/>
    </source>
</evidence>
<evidence type="ECO:0000313" key="2">
    <source>
        <dbReference type="EMBL" id="MEQ2429193.1"/>
    </source>
</evidence>
<keyword evidence="3" id="KW-1185">Reference proteome</keyword>
<organism evidence="2 3">
    <name type="scientific">Enterocloster hominis</name>
    <name type="common">ex Hitch et al. 2024</name>
    <dbReference type="NCBI Taxonomy" id="1917870"/>
    <lineage>
        <taxon>Bacteria</taxon>
        <taxon>Bacillati</taxon>
        <taxon>Bacillota</taxon>
        <taxon>Clostridia</taxon>
        <taxon>Lachnospirales</taxon>
        <taxon>Lachnospiraceae</taxon>
        <taxon>Enterocloster</taxon>
    </lineage>
</organism>
<reference evidence="2 3" key="1">
    <citation type="submission" date="2024-03" db="EMBL/GenBank/DDBJ databases">
        <title>Human intestinal bacterial collection.</title>
        <authorList>
            <person name="Pauvert C."/>
            <person name="Hitch T.C.A."/>
            <person name="Clavel T."/>
        </authorList>
    </citation>
    <scope>NUCLEOTIDE SEQUENCE [LARGE SCALE GENOMIC DNA]</scope>
    <source>
        <strain evidence="2 3">CLA-SR-H021</strain>
    </source>
</reference>
<dbReference type="Proteomes" id="UP001454086">
    <property type="component" value="Unassembled WGS sequence"/>
</dbReference>
<gene>
    <name evidence="2" type="ORF">WMQ36_29950</name>
</gene>
<keyword evidence="1" id="KW-1133">Transmembrane helix</keyword>
<evidence type="ECO:0000256" key="1">
    <source>
        <dbReference type="SAM" id="Phobius"/>
    </source>
</evidence>
<feature type="transmembrane region" description="Helical" evidence="1">
    <location>
        <begin position="7"/>
        <end position="27"/>
    </location>
</feature>
<keyword evidence="1" id="KW-0472">Membrane</keyword>
<protein>
    <recommendedName>
        <fullName evidence="4">EamA domain-containing protein</fullName>
    </recommendedName>
</protein>